<feature type="compositionally biased region" description="Low complexity" evidence="7">
    <location>
        <begin position="282"/>
        <end position="293"/>
    </location>
</feature>
<dbReference type="OrthoDB" id="9808890at2"/>
<evidence type="ECO:0000256" key="7">
    <source>
        <dbReference type="SAM" id="MobiDB-lite"/>
    </source>
</evidence>
<comment type="similarity">
    <text evidence="1">Belongs to the peptidase C40 family.</text>
</comment>
<feature type="domain" description="NlpC/P60" evidence="9">
    <location>
        <begin position="361"/>
        <end position="484"/>
    </location>
</feature>
<name>A0A011UGF9_RUMAL</name>
<dbReference type="InterPro" id="IPR051202">
    <property type="entry name" value="Peptidase_C40"/>
</dbReference>
<evidence type="ECO:0000259" key="9">
    <source>
        <dbReference type="PROSITE" id="PS51935"/>
    </source>
</evidence>
<gene>
    <name evidence="11" type="ORF">RASY3_08220</name>
    <name evidence="10" type="ORF">RASY3_18605</name>
</gene>
<comment type="caution">
    <text evidence="11">The sequence shown here is derived from an EMBL/GenBank/DDBJ whole genome shotgun (WGS) entry which is preliminary data.</text>
</comment>
<sequence>MITNKYTVKKAIAICLALTMAAGVFGGAGKRYNAISTAAAPSQEQYEADLEVLKAEQEALDKKIAEADAEFEKQKGDLEALKARYTAVKAKIDNVEEQLTKNEDAMVELDTRLINARNDLETKNKEIEVLKDEFMQRLKSMYVAGGVSTYENVLVNSTDFFDVLMRFELVKRVASHDDEALDTLMEKKREIEAVEAEIKESSDKLKKQSADYSAMMEELNTEKKSLKELIDSAGGKLDTMALDKAALELRSAQLTEAKKTATTTTTTAPKTTTEDKDDEISSSEASSTKQTTAPSEDEPEDTPTETTKKKKTTTTIEQEEPEPEPEPVPEPQPEPEPEPEPQPEPEPEPEPEPQPTDDSRQSKIDTVLSYARSNVGGAYVWGGASYRANDCSGLVMLSYAQIGVSLPHLASSQAGYGTAVSYGDLQEGDLIFFGYGGIGSIYHVAIYNGNGRIVHAANSSEGIIFSDLASFSMYNPIVCMRRII</sequence>
<dbReference type="PROSITE" id="PS51935">
    <property type="entry name" value="NLPC_P60"/>
    <property type="match status" value="1"/>
</dbReference>
<dbReference type="PATRIC" id="fig|1341156.4.peg.3312"/>
<keyword evidence="6" id="KW-0175">Coiled coil</keyword>
<keyword evidence="5" id="KW-0788">Thiol protease</keyword>
<dbReference type="InterPro" id="IPR000064">
    <property type="entry name" value="NLP_P60_dom"/>
</dbReference>
<dbReference type="EMBL" id="JEOB01000002">
    <property type="protein sequence ID" value="EXM39764.1"/>
    <property type="molecule type" value="Genomic_DNA"/>
</dbReference>
<dbReference type="Pfam" id="PF00877">
    <property type="entry name" value="NLPC_P60"/>
    <property type="match status" value="1"/>
</dbReference>
<evidence type="ECO:0000256" key="3">
    <source>
        <dbReference type="ARBA" id="ARBA00022729"/>
    </source>
</evidence>
<dbReference type="InterPro" id="IPR038765">
    <property type="entry name" value="Papain-like_cys_pep_sf"/>
</dbReference>
<evidence type="ECO:0000313" key="12">
    <source>
        <dbReference type="Proteomes" id="UP000021369"/>
    </source>
</evidence>
<dbReference type="Pfam" id="PF24568">
    <property type="entry name" value="CC_PcsB"/>
    <property type="match status" value="1"/>
</dbReference>
<feature type="coiled-coil region" evidence="6">
    <location>
        <begin position="177"/>
        <end position="236"/>
    </location>
</feature>
<dbReference type="PANTHER" id="PTHR47053:SF1">
    <property type="entry name" value="MUREIN DD-ENDOPEPTIDASE MEPH-RELATED"/>
    <property type="match status" value="1"/>
</dbReference>
<evidence type="ECO:0000256" key="4">
    <source>
        <dbReference type="ARBA" id="ARBA00022801"/>
    </source>
</evidence>
<feature type="chain" id="PRO_5038289905" description="NlpC/P60 domain-containing protein" evidence="8">
    <location>
        <begin position="27"/>
        <end position="484"/>
    </location>
</feature>
<keyword evidence="12" id="KW-1185">Reference proteome</keyword>
<evidence type="ECO:0000256" key="6">
    <source>
        <dbReference type="SAM" id="Coils"/>
    </source>
</evidence>
<feature type="compositionally biased region" description="Acidic residues" evidence="7">
    <location>
        <begin position="317"/>
        <end position="351"/>
    </location>
</feature>
<dbReference type="Proteomes" id="UP000021369">
    <property type="component" value="Unassembled WGS sequence"/>
</dbReference>
<feature type="coiled-coil region" evidence="6">
    <location>
        <begin position="43"/>
        <end position="137"/>
    </location>
</feature>
<dbReference type="GO" id="GO:0006508">
    <property type="term" value="P:proteolysis"/>
    <property type="evidence" value="ECO:0007669"/>
    <property type="project" value="UniProtKB-KW"/>
</dbReference>
<evidence type="ECO:0000313" key="11">
    <source>
        <dbReference type="EMBL" id="EXM39764.1"/>
    </source>
</evidence>
<dbReference type="Gene3D" id="6.10.250.3150">
    <property type="match status" value="1"/>
</dbReference>
<dbReference type="Gene3D" id="3.90.1720.10">
    <property type="entry name" value="endopeptidase domain like (from Nostoc punctiforme)"/>
    <property type="match status" value="1"/>
</dbReference>
<dbReference type="AlphaFoldDB" id="A0A011UGF9"/>
<evidence type="ECO:0000256" key="8">
    <source>
        <dbReference type="SAM" id="SignalP"/>
    </source>
</evidence>
<dbReference type="RefSeq" id="WP_037286808.1">
    <property type="nucleotide sequence ID" value="NZ_JEOB01000002.1"/>
</dbReference>
<keyword evidence="2" id="KW-0645">Protease</keyword>
<dbReference type="EMBL" id="JEOB01000004">
    <property type="protein sequence ID" value="EXM38230.1"/>
    <property type="molecule type" value="Genomic_DNA"/>
</dbReference>
<dbReference type="GO" id="GO:0008234">
    <property type="term" value="F:cysteine-type peptidase activity"/>
    <property type="evidence" value="ECO:0007669"/>
    <property type="project" value="UniProtKB-KW"/>
</dbReference>
<reference evidence="11 12" key="1">
    <citation type="submission" date="2013-06" db="EMBL/GenBank/DDBJ databases">
        <title>Rumen cellulosomics: divergent fiber-degrading strategies revealed by comparative genome-wide analysis of six Ruminococcal strains.</title>
        <authorList>
            <person name="Dassa B."/>
            <person name="Borovok I."/>
            <person name="Lamed R."/>
            <person name="Flint H."/>
            <person name="Yeoman C.J."/>
            <person name="White B."/>
            <person name="Bayer E.A."/>
        </authorList>
    </citation>
    <scope>NUCLEOTIDE SEQUENCE [LARGE SCALE GENOMIC DNA]</scope>
    <source>
        <strain evidence="11 12">SY3</strain>
    </source>
</reference>
<evidence type="ECO:0000256" key="1">
    <source>
        <dbReference type="ARBA" id="ARBA00007074"/>
    </source>
</evidence>
<protein>
    <recommendedName>
        <fullName evidence="9">NlpC/P60 domain-containing protein</fullName>
    </recommendedName>
</protein>
<feature type="signal peptide" evidence="8">
    <location>
        <begin position="1"/>
        <end position="26"/>
    </location>
</feature>
<keyword evidence="4" id="KW-0378">Hydrolase</keyword>
<dbReference type="SUPFAM" id="SSF54001">
    <property type="entry name" value="Cysteine proteinases"/>
    <property type="match status" value="1"/>
</dbReference>
<evidence type="ECO:0000256" key="5">
    <source>
        <dbReference type="ARBA" id="ARBA00022807"/>
    </source>
</evidence>
<evidence type="ECO:0000313" key="10">
    <source>
        <dbReference type="EMBL" id="EXM38230.1"/>
    </source>
</evidence>
<keyword evidence="3 8" id="KW-0732">Signal</keyword>
<dbReference type="InterPro" id="IPR057309">
    <property type="entry name" value="PcsB_CC"/>
</dbReference>
<evidence type="ECO:0000256" key="2">
    <source>
        <dbReference type="ARBA" id="ARBA00022670"/>
    </source>
</evidence>
<organism evidence="11 12">
    <name type="scientific">Ruminococcus albus SY3</name>
    <dbReference type="NCBI Taxonomy" id="1341156"/>
    <lineage>
        <taxon>Bacteria</taxon>
        <taxon>Bacillati</taxon>
        <taxon>Bacillota</taxon>
        <taxon>Clostridia</taxon>
        <taxon>Eubacteriales</taxon>
        <taxon>Oscillospiraceae</taxon>
        <taxon>Ruminococcus</taxon>
    </lineage>
</organism>
<accession>A0A011UGF9</accession>
<proteinExistence type="inferred from homology"/>
<feature type="compositionally biased region" description="Low complexity" evidence="7">
    <location>
        <begin position="260"/>
        <end position="271"/>
    </location>
</feature>
<dbReference type="PANTHER" id="PTHR47053">
    <property type="entry name" value="MUREIN DD-ENDOPEPTIDASE MEPH-RELATED"/>
    <property type="match status" value="1"/>
</dbReference>
<feature type="region of interest" description="Disordered" evidence="7">
    <location>
        <begin position="258"/>
        <end position="361"/>
    </location>
</feature>